<accession>A0A4R5PQE2</accession>
<feature type="chain" id="PRO_5020356671" evidence="1">
    <location>
        <begin position="28"/>
        <end position="199"/>
    </location>
</feature>
<dbReference type="RefSeq" id="WP_133283735.1">
    <property type="nucleotide sequence ID" value="NZ_SMSI01000001.1"/>
</dbReference>
<evidence type="ECO:0000313" key="2">
    <source>
        <dbReference type="EMBL" id="TDH38901.1"/>
    </source>
</evidence>
<gene>
    <name evidence="2" type="ORF">E2A64_07350</name>
</gene>
<dbReference type="AlphaFoldDB" id="A0A4R5PQE2"/>
<dbReference type="Proteomes" id="UP000295131">
    <property type="component" value="Unassembled WGS sequence"/>
</dbReference>
<evidence type="ECO:0000256" key="1">
    <source>
        <dbReference type="SAM" id="SignalP"/>
    </source>
</evidence>
<proteinExistence type="predicted"/>
<dbReference type="OrthoDB" id="8031072at2"/>
<reference evidence="2 3" key="1">
    <citation type="journal article" date="2013" name="Int. J. Syst. Evol. Microbiol.">
        <title>Hoeflea suaedae sp. nov., an endophytic bacterium isolated from the root of the halophyte Suaeda maritima.</title>
        <authorList>
            <person name="Chung E.J."/>
            <person name="Park J.A."/>
            <person name="Pramanik P."/>
            <person name="Bibi F."/>
            <person name="Jeon C.O."/>
            <person name="Chung Y.R."/>
        </authorList>
    </citation>
    <scope>NUCLEOTIDE SEQUENCE [LARGE SCALE GENOMIC DNA]</scope>
    <source>
        <strain evidence="2 3">YC6898</strain>
    </source>
</reference>
<name>A0A4R5PQE2_9HYPH</name>
<sequence length="199" mass="19080">MRTFTQRLAIGLAAGSLVLALPSLANAQSIGGNNNGGIGVSVGGVSAGIGGNGSGGIGAGASVGGAASASASVGGSDSVADVDANVGGAGGVNADATVDANNGVNADVDVGVGNLNAEADASVGQNTGIAAALGFTSNDNDDTTPPSGIDPDATAAIGKLSDAQLADYKRKCIDVLRSPQRFERDLVDLCKLVRVAASR</sequence>
<keyword evidence="3" id="KW-1185">Reference proteome</keyword>
<comment type="caution">
    <text evidence="2">The sequence shown here is derived from an EMBL/GenBank/DDBJ whole genome shotgun (WGS) entry which is preliminary data.</text>
</comment>
<keyword evidence="1" id="KW-0732">Signal</keyword>
<dbReference type="EMBL" id="SMSI01000001">
    <property type="protein sequence ID" value="TDH38901.1"/>
    <property type="molecule type" value="Genomic_DNA"/>
</dbReference>
<organism evidence="2 3">
    <name type="scientific">Pseudohoeflea suaedae</name>
    <dbReference type="NCBI Taxonomy" id="877384"/>
    <lineage>
        <taxon>Bacteria</taxon>
        <taxon>Pseudomonadati</taxon>
        <taxon>Pseudomonadota</taxon>
        <taxon>Alphaproteobacteria</taxon>
        <taxon>Hyphomicrobiales</taxon>
        <taxon>Rhizobiaceae</taxon>
        <taxon>Pseudohoeflea</taxon>
    </lineage>
</organism>
<feature type="signal peptide" evidence="1">
    <location>
        <begin position="1"/>
        <end position="27"/>
    </location>
</feature>
<evidence type="ECO:0000313" key="3">
    <source>
        <dbReference type="Proteomes" id="UP000295131"/>
    </source>
</evidence>
<protein>
    <submittedName>
        <fullName evidence="2">Uncharacterized protein</fullName>
    </submittedName>
</protein>